<dbReference type="InterPro" id="IPR017938">
    <property type="entry name" value="Riboflavin_synthase-like_b-brl"/>
</dbReference>
<dbReference type="PANTHER" id="PTHR30157">
    <property type="entry name" value="FERRIC REDUCTASE, NADPH-DEPENDENT"/>
    <property type="match status" value="1"/>
</dbReference>
<protein>
    <submittedName>
        <fullName evidence="3">NADPH-dependent ferric siderophore reductase</fullName>
    </submittedName>
</protein>
<dbReference type="PANTHER" id="PTHR30157:SF0">
    <property type="entry name" value="NADPH-DEPENDENT FERRIC-CHELATE REDUCTASE"/>
    <property type="match status" value="1"/>
</dbReference>
<evidence type="ECO:0000256" key="1">
    <source>
        <dbReference type="SAM" id="MobiDB-lite"/>
    </source>
</evidence>
<evidence type="ECO:0000313" key="3">
    <source>
        <dbReference type="EMBL" id="NYI08317.1"/>
    </source>
</evidence>
<evidence type="ECO:0000313" key="4">
    <source>
        <dbReference type="Proteomes" id="UP000567795"/>
    </source>
</evidence>
<keyword evidence="4" id="KW-1185">Reference proteome</keyword>
<dbReference type="EMBL" id="JACBZD010000002">
    <property type="protein sequence ID" value="NYI08317.1"/>
    <property type="molecule type" value="Genomic_DNA"/>
</dbReference>
<dbReference type="AlphaFoldDB" id="A0A853A2G8"/>
<dbReference type="Gene3D" id="2.40.30.10">
    <property type="entry name" value="Translation factors"/>
    <property type="match status" value="1"/>
</dbReference>
<dbReference type="GO" id="GO:0016491">
    <property type="term" value="F:oxidoreductase activity"/>
    <property type="evidence" value="ECO:0007669"/>
    <property type="project" value="InterPro"/>
</dbReference>
<evidence type="ECO:0000259" key="2">
    <source>
        <dbReference type="PROSITE" id="PS51384"/>
    </source>
</evidence>
<dbReference type="Proteomes" id="UP000567795">
    <property type="component" value="Unassembled WGS sequence"/>
</dbReference>
<dbReference type="Gene3D" id="3.40.50.80">
    <property type="entry name" value="Nucleotide-binding domain of ferredoxin-NADP reductase (FNR) module"/>
    <property type="match status" value="1"/>
</dbReference>
<dbReference type="InterPro" id="IPR007037">
    <property type="entry name" value="SIP_rossman_dom"/>
</dbReference>
<dbReference type="CDD" id="cd06193">
    <property type="entry name" value="siderophore_interacting"/>
    <property type="match status" value="1"/>
</dbReference>
<dbReference type="Pfam" id="PF04954">
    <property type="entry name" value="SIP"/>
    <property type="match status" value="1"/>
</dbReference>
<name>A0A853A2G8_9ACTN</name>
<gene>
    <name evidence="3" type="ORF">FHU37_005346</name>
</gene>
<feature type="domain" description="FAD-binding FR-type" evidence="2">
    <location>
        <begin position="51"/>
        <end position="178"/>
    </location>
</feature>
<dbReference type="InterPro" id="IPR039261">
    <property type="entry name" value="FNR_nucleotide-bd"/>
</dbReference>
<organism evidence="3 4">
    <name type="scientific">Allostreptomyces psammosilenae</name>
    <dbReference type="NCBI Taxonomy" id="1892865"/>
    <lineage>
        <taxon>Bacteria</taxon>
        <taxon>Bacillati</taxon>
        <taxon>Actinomycetota</taxon>
        <taxon>Actinomycetes</taxon>
        <taxon>Kitasatosporales</taxon>
        <taxon>Streptomycetaceae</taxon>
        <taxon>Allostreptomyces</taxon>
    </lineage>
</organism>
<dbReference type="SUPFAM" id="SSF63380">
    <property type="entry name" value="Riboflavin synthase domain-like"/>
    <property type="match status" value="1"/>
</dbReference>
<dbReference type="InterPro" id="IPR039374">
    <property type="entry name" value="SIP_fam"/>
</dbReference>
<feature type="region of interest" description="Disordered" evidence="1">
    <location>
        <begin position="1"/>
        <end position="44"/>
    </location>
</feature>
<dbReference type="Pfam" id="PF08021">
    <property type="entry name" value="FAD_binding_9"/>
    <property type="match status" value="1"/>
</dbReference>
<sequence>MAVTAPGPSRTTPTTVPAPATGPASTPGTARATGPAPAAGAAPAPGPVPPYRPFAVRVAAVTDVSPNLRRVTFVGPDLGRFRTAGYDERLKLLFPLPGQERPVLGDGPDWYRAWLDLPDEVRPHMRTYTTRAARPEHAEVDVDFARHGAAGPASAWAERARPGDPLVIVGPNGDCPEAVPAREFQPPPDAPWYLLAGDETALPAICGILERLPEDAVVRAFVEVPTARDACPPRVPAATSLTWLPRSAGPGSGAATRTGELLVAAVRGAELPDPGGPSGAYGVPGGAPYAWVAGEASAVREIRRHLVRERGWAKTSVTFSGYWRRGGPL</sequence>
<dbReference type="InterPro" id="IPR013113">
    <property type="entry name" value="SIP_FAD-bd"/>
</dbReference>
<dbReference type="PROSITE" id="PS51384">
    <property type="entry name" value="FAD_FR"/>
    <property type="match status" value="1"/>
</dbReference>
<comment type="caution">
    <text evidence="3">The sequence shown here is derived from an EMBL/GenBank/DDBJ whole genome shotgun (WGS) entry which is preliminary data.</text>
</comment>
<reference evidence="3 4" key="1">
    <citation type="submission" date="2020-07" db="EMBL/GenBank/DDBJ databases">
        <title>Sequencing the genomes of 1000 actinobacteria strains.</title>
        <authorList>
            <person name="Klenk H.-P."/>
        </authorList>
    </citation>
    <scope>NUCLEOTIDE SEQUENCE [LARGE SCALE GENOMIC DNA]</scope>
    <source>
        <strain evidence="3 4">DSM 42178</strain>
    </source>
</reference>
<dbReference type="InterPro" id="IPR017927">
    <property type="entry name" value="FAD-bd_FR_type"/>
</dbReference>
<dbReference type="RefSeq" id="WP_179817153.1">
    <property type="nucleotide sequence ID" value="NZ_JACBZD010000002.1"/>
</dbReference>
<feature type="compositionally biased region" description="Low complexity" evidence="1">
    <location>
        <begin position="8"/>
        <end position="43"/>
    </location>
</feature>
<proteinExistence type="predicted"/>
<accession>A0A853A2G8</accession>